<protein>
    <submittedName>
        <fullName evidence="2">Uncharacterized protein LOC118421424</fullName>
    </submittedName>
</protein>
<reference evidence="2" key="2">
    <citation type="submission" date="2025-08" db="UniProtKB">
        <authorList>
            <consortium name="RefSeq"/>
        </authorList>
    </citation>
    <scope>IDENTIFICATION</scope>
    <source>
        <strain evidence="2">S238N-H82</strain>
        <tissue evidence="2">Testes</tissue>
    </source>
</reference>
<name>A0A9J7LL91_BRAFL</name>
<dbReference type="KEGG" id="bfo:118421424"/>
<evidence type="ECO:0000313" key="1">
    <source>
        <dbReference type="Proteomes" id="UP000001554"/>
    </source>
</evidence>
<dbReference type="AlphaFoldDB" id="A0A9J7LL91"/>
<reference evidence="1" key="1">
    <citation type="journal article" date="2020" name="Nat. Ecol. Evol.">
        <title>Deeply conserved synteny resolves early events in vertebrate evolution.</title>
        <authorList>
            <person name="Simakov O."/>
            <person name="Marletaz F."/>
            <person name="Yue J.X."/>
            <person name="O'Connell B."/>
            <person name="Jenkins J."/>
            <person name="Brandt A."/>
            <person name="Calef R."/>
            <person name="Tung C.H."/>
            <person name="Huang T.K."/>
            <person name="Schmutz J."/>
            <person name="Satoh N."/>
            <person name="Yu J.K."/>
            <person name="Putnam N.H."/>
            <person name="Green R.E."/>
            <person name="Rokhsar D.S."/>
        </authorList>
    </citation>
    <scope>NUCLEOTIDE SEQUENCE [LARGE SCALE GENOMIC DNA]</scope>
    <source>
        <strain evidence="1">S238N-H82</strain>
    </source>
</reference>
<organism evidence="1 2">
    <name type="scientific">Branchiostoma floridae</name>
    <name type="common">Florida lancelet</name>
    <name type="synonym">Amphioxus</name>
    <dbReference type="NCBI Taxonomy" id="7739"/>
    <lineage>
        <taxon>Eukaryota</taxon>
        <taxon>Metazoa</taxon>
        <taxon>Chordata</taxon>
        <taxon>Cephalochordata</taxon>
        <taxon>Leptocardii</taxon>
        <taxon>Amphioxiformes</taxon>
        <taxon>Branchiostomatidae</taxon>
        <taxon>Branchiostoma</taxon>
    </lineage>
</organism>
<evidence type="ECO:0000313" key="2">
    <source>
        <dbReference type="RefSeq" id="XP_035684597.1"/>
    </source>
</evidence>
<sequence length="117" mass="12561">MALLPITLYGPTGLDIGSPQKLCKMKTALFFLVFIAVAAAQWTPWNPNDPCDDADDCPLADVYCCIYNKSLGYKKCELTPMEGWACWPETDCPCASADLTCAPNPNSSTGATCQISG</sequence>
<dbReference type="GeneID" id="118421424"/>
<dbReference type="OrthoDB" id="10380437at2759"/>
<gene>
    <name evidence="2" type="primary">LOC118421424</name>
</gene>
<dbReference type="Proteomes" id="UP000001554">
    <property type="component" value="Chromosome 8"/>
</dbReference>
<keyword evidence="1" id="KW-1185">Reference proteome</keyword>
<accession>A0A9J7LL91</accession>
<proteinExistence type="predicted"/>
<dbReference type="RefSeq" id="XP_035684597.1">
    <property type="nucleotide sequence ID" value="XM_035828704.1"/>
</dbReference>